<gene>
    <name evidence="1" type="ORF">M23134_06083</name>
</gene>
<accession>A1ZX15</accession>
<reference evidence="1 2" key="1">
    <citation type="submission" date="2007-01" db="EMBL/GenBank/DDBJ databases">
        <authorList>
            <person name="Haygood M."/>
            <person name="Podell S."/>
            <person name="Anderson C."/>
            <person name="Hopkinson B."/>
            <person name="Roe K."/>
            <person name="Barbeau K."/>
            <person name="Gaasterland T."/>
            <person name="Ferriera S."/>
            <person name="Johnson J."/>
            <person name="Kravitz S."/>
            <person name="Beeson K."/>
            <person name="Sutton G."/>
            <person name="Rogers Y.-H."/>
            <person name="Friedman R."/>
            <person name="Frazier M."/>
            <person name="Venter J.C."/>
        </authorList>
    </citation>
    <scope>NUCLEOTIDE SEQUENCE [LARGE SCALE GENOMIC DNA]</scope>
    <source>
        <strain evidence="1 2">ATCC 23134</strain>
    </source>
</reference>
<name>A1ZX15_MICM2</name>
<dbReference type="eggNOG" id="ENOG5032372">
    <property type="taxonomic scope" value="Bacteria"/>
</dbReference>
<dbReference type="RefSeq" id="WP_002703568.1">
    <property type="nucleotide sequence ID" value="NZ_AAWS01000055.1"/>
</dbReference>
<dbReference type="Proteomes" id="UP000004095">
    <property type="component" value="Unassembled WGS sequence"/>
</dbReference>
<dbReference type="GO" id="GO:0005198">
    <property type="term" value="F:structural molecule activity"/>
    <property type="evidence" value="ECO:0007669"/>
    <property type="project" value="InterPro"/>
</dbReference>
<dbReference type="NCBIfam" id="TIGR02241">
    <property type="entry name" value="conserved hypothetical phage tail region protein"/>
    <property type="match status" value="1"/>
</dbReference>
<dbReference type="OrthoDB" id="73314at2"/>
<protein>
    <submittedName>
        <fullName evidence="1">Afp1</fullName>
    </submittedName>
</protein>
<organism evidence="1 2">
    <name type="scientific">Microscilla marina ATCC 23134</name>
    <dbReference type="NCBI Taxonomy" id="313606"/>
    <lineage>
        <taxon>Bacteria</taxon>
        <taxon>Pseudomonadati</taxon>
        <taxon>Bacteroidota</taxon>
        <taxon>Cytophagia</taxon>
        <taxon>Cytophagales</taxon>
        <taxon>Microscillaceae</taxon>
        <taxon>Microscilla</taxon>
    </lineage>
</organism>
<sequence>MADANSKWPIPKFHFKVTIGGEDIGSFQEVSGLKKTVEVIDYRGGDSVEFFMQKVPGLQKFDNLTLKRGVFKDEKQFSEWMKEVRDNLSNDDLGEARKDITIELLDAGQAAVMTWTIVRAFPVSVTYPDLNSTANEIAVESIELAHEGINVEGVD</sequence>
<evidence type="ECO:0000313" key="2">
    <source>
        <dbReference type="Proteomes" id="UP000004095"/>
    </source>
</evidence>
<proteinExistence type="predicted"/>
<dbReference type="EMBL" id="AAWS01000055">
    <property type="protein sequence ID" value="EAY25095.1"/>
    <property type="molecule type" value="Genomic_DNA"/>
</dbReference>
<keyword evidence="2" id="KW-1185">Reference proteome</keyword>
<comment type="caution">
    <text evidence="1">The sequence shown here is derived from an EMBL/GenBank/DDBJ whole genome shotgun (WGS) entry which is preliminary data.</text>
</comment>
<dbReference type="Pfam" id="PF06841">
    <property type="entry name" value="Phage_T4_gp19"/>
    <property type="match status" value="1"/>
</dbReference>
<dbReference type="PANTHER" id="PTHR38009">
    <property type="entry name" value="CONSERVED HYPOTHETICAL PHAGE TAIL PROTEIN"/>
    <property type="match status" value="1"/>
</dbReference>
<dbReference type="InterPro" id="IPR011747">
    <property type="entry name" value="CHP02241"/>
</dbReference>
<dbReference type="InterPro" id="IPR010667">
    <property type="entry name" value="Phage_T4_Gp19"/>
</dbReference>
<dbReference type="AlphaFoldDB" id="A1ZX15"/>
<evidence type="ECO:0000313" key="1">
    <source>
        <dbReference type="EMBL" id="EAY25095.1"/>
    </source>
</evidence>
<dbReference type="PANTHER" id="PTHR38009:SF1">
    <property type="entry name" value="CONSERVED HYPOTHETICAL PHAGE TAIL PROTEIN"/>
    <property type="match status" value="1"/>
</dbReference>